<sequence length="302" mass="33850">MATTVETRWPALPCEAWKDTYATLHMWLQVVGKIALAQAPPLNHCWSVALHVTSRGLATRPLPHGARSFTIEFDFIDHQLAVRASDGETRTLALAPRSVADFYRELMATLRAMRLPVEIWPVAVEVAEPVRLDLDTQHHTYDPGYANRLWRILVQVDRVFTASQCAFVGKCSPVNFFWGSFDLAATRFSGRRAPPREGPAFERDAYSHEVISHGFWPGSGALPEPAFYAYAVPEPPGLKEARVQPQAAYYHRQLSEFILPYEAVRQADAPDDMIRAFIDSTYACAADLAQWDRGALDRPALA</sequence>
<gene>
    <name evidence="1" type="ORF">DEO45_15325</name>
</gene>
<accession>A0A368KCG6</accession>
<protein>
    <submittedName>
        <fullName evidence="1">Uncharacterized protein</fullName>
    </submittedName>
</protein>
<reference evidence="1 2" key="1">
    <citation type="submission" date="2018-05" db="EMBL/GenBank/DDBJ databases">
        <title>Draft genome sequence of Rhodanobacter denitrificans Yn1 isolated from gold copper mine.</title>
        <authorList>
            <person name="Yang N."/>
            <person name="Mazhar H.S."/>
            <person name="Rensing C."/>
        </authorList>
    </citation>
    <scope>NUCLEOTIDE SEQUENCE [LARGE SCALE GENOMIC DNA]</scope>
    <source>
        <strain evidence="1 2">Yn1</strain>
    </source>
</reference>
<dbReference type="RefSeq" id="WP_114345492.1">
    <property type="nucleotide sequence ID" value="NZ_QFWQ01000010.1"/>
</dbReference>
<dbReference type="AlphaFoldDB" id="A0A368KCG6"/>
<evidence type="ECO:0000313" key="2">
    <source>
        <dbReference type="Proteomes" id="UP000252387"/>
    </source>
</evidence>
<keyword evidence="2" id="KW-1185">Reference proteome</keyword>
<name>A0A368KCG6_9GAMM</name>
<organism evidence="1 2">
    <name type="scientific">Rhodanobacter denitrificans</name>
    <dbReference type="NCBI Taxonomy" id="666685"/>
    <lineage>
        <taxon>Bacteria</taxon>
        <taxon>Pseudomonadati</taxon>
        <taxon>Pseudomonadota</taxon>
        <taxon>Gammaproteobacteria</taxon>
        <taxon>Lysobacterales</taxon>
        <taxon>Rhodanobacteraceae</taxon>
        <taxon>Rhodanobacter</taxon>
    </lineage>
</organism>
<comment type="caution">
    <text evidence="1">The sequence shown here is derived from an EMBL/GenBank/DDBJ whole genome shotgun (WGS) entry which is preliminary data.</text>
</comment>
<dbReference type="EMBL" id="QFWQ01000010">
    <property type="protein sequence ID" value="RCS28786.1"/>
    <property type="molecule type" value="Genomic_DNA"/>
</dbReference>
<dbReference type="Pfam" id="PF19459">
    <property type="entry name" value="DUF5996"/>
    <property type="match status" value="1"/>
</dbReference>
<dbReference type="InterPro" id="IPR046038">
    <property type="entry name" value="DUF5996"/>
</dbReference>
<dbReference type="OrthoDB" id="9800945at2"/>
<dbReference type="Proteomes" id="UP000252387">
    <property type="component" value="Unassembled WGS sequence"/>
</dbReference>
<proteinExistence type="predicted"/>
<evidence type="ECO:0000313" key="1">
    <source>
        <dbReference type="EMBL" id="RCS28786.1"/>
    </source>
</evidence>